<dbReference type="AlphaFoldDB" id="A0A1G6ZCZ9"/>
<feature type="domain" description="Alpha-L-arabinofuranosidase C-terminal" evidence="9">
    <location>
        <begin position="303"/>
        <end position="544"/>
    </location>
</feature>
<proteinExistence type="inferred from homology"/>
<dbReference type="Proteomes" id="UP000198546">
    <property type="component" value="Chromosome i"/>
</dbReference>
<dbReference type="InterPro" id="IPR017853">
    <property type="entry name" value="GH"/>
</dbReference>
<evidence type="ECO:0000313" key="11">
    <source>
        <dbReference type="Proteomes" id="UP000198546"/>
    </source>
</evidence>
<comment type="catalytic activity">
    <reaction evidence="1">
        <text>Hydrolysis of terminal non-reducing alpha-L-arabinofuranoside residues in alpha-L-arabinosides.</text>
        <dbReference type="EC" id="3.2.1.55"/>
    </reaction>
</comment>
<dbReference type="Pfam" id="PF22848">
    <property type="entry name" value="ASD1_dom"/>
    <property type="match status" value="1"/>
</dbReference>
<protein>
    <recommendedName>
        <fullName evidence="4">non-reducing end alpha-L-arabinofuranosidase</fullName>
        <ecNumber evidence="4">3.2.1.55</ecNumber>
    </recommendedName>
</protein>
<sequence>MPPTAPDALITVDDRSTDTAVPARIRDEVYGHFLESAFFGNIEGGVLDEGSPLSVTAPGPLQGCRRDVIDACRELGLPVVRWPGGNFTSAYWWTDGTGPRDERPRRLELAWGSEESNRFGTPEFLAWCAAVGTRPYLAHSARSVEDAVRWVEYTNYAGDTEMTRRRTADGITEPAGVRWWGLGNEVYGPWQMGHRPVEQYVADAREHARFMNLVDPGLSFVAVGDQDPRWNRAVVQGLGDVVDHVSLHLYGGAEHLTTPTREEFEAVVAQPVWFEAAVQDCASQLRRFQREAGHERPLAIALDEWNIRHHEPADWPEPQPGEDGGIAPRDPAGTGAGTAVSAEGAVRRHRVNRYSPRTLADALFYSGVFHAMHRAASLPVPVGMANTVNLVNANGLLAVRPGGLVRTPTYHVWDLYQNHTGRVALPTRLEAPARQQQVRQGAEHAEGGYLHRPATVSLLDVSATTDEDHGTLYLSVVNRSADRDLTAELHLTGRRLPATAVVRDLGAGESDLFAHNTLQDPERIALSAPREVSLTGGCTFPAHSVTVLEVAL</sequence>
<evidence type="ECO:0000256" key="5">
    <source>
        <dbReference type="ARBA" id="ARBA00022801"/>
    </source>
</evidence>
<dbReference type="SUPFAM" id="SSF51445">
    <property type="entry name" value="(Trans)glycosidases"/>
    <property type="match status" value="1"/>
</dbReference>
<evidence type="ECO:0000259" key="9">
    <source>
        <dbReference type="SMART" id="SM00813"/>
    </source>
</evidence>
<evidence type="ECO:0000256" key="4">
    <source>
        <dbReference type="ARBA" id="ARBA00012670"/>
    </source>
</evidence>
<dbReference type="GO" id="GO:0046373">
    <property type="term" value="P:L-arabinose metabolic process"/>
    <property type="evidence" value="ECO:0007669"/>
    <property type="project" value="InterPro"/>
</dbReference>
<dbReference type="PANTHER" id="PTHR43576:SF3">
    <property type="entry name" value="ALPHA-L-ARABINOFURANOSIDASE C"/>
    <property type="match status" value="1"/>
</dbReference>
<dbReference type="Gene3D" id="2.60.40.1180">
    <property type="entry name" value="Golgi alpha-mannosidase II"/>
    <property type="match status" value="1"/>
</dbReference>
<evidence type="ECO:0000256" key="2">
    <source>
        <dbReference type="ARBA" id="ARBA00007186"/>
    </source>
</evidence>
<name>A0A1G6ZCZ9_9ACTN</name>
<evidence type="ECO:0000313" key="10">
    <source>
        <dbReference type="EMBL" id="SDD99626.1"/>
    </source>
</evidence>
<dbReference type="SMART" id="SM00813">
    <property type="entry name" value="Alpha-L-AF_C"/>
    <property type="match status" value="1"/>
</dbReference>
<evidence type="ECO:0000256" key="6">
    <source>
        <dbReference type="ARBA" id="ARBA00023277"/>
    </source>
</evidence>
<keyword evidence="7" id="KW-0326">Glycosidase</keyword>
<evidence type="ECO:0000256" key="1">
    <source>
        <dbReference type="ARBA" id="ARBA00001462"/>
    </source>
</evidence>
<dbReference type="EC" id="3.2.1.55" evidence="4"/>
<keyword evidence="6" id="KW-0119">Carbohydrate metabolism</keyword>
<dbReference type="PANTHER" id="PTHR43576">
    <property type="entry name" value="ALPHA-L-ARABINOFURANOSIDASE C-RELATED"/>
    <property type="match status" value="1"/>
</dbReference>
<dbReference type="InterPro" id="IPR013780">
    <property type="entry name" value="Glyco_hydro_b"/>
</dbReference>
<organism evidence="10 11">
    <name type="scientific">Auraticoccus monumenti</name>
    <dbReference type="NCBI Taxonomy" id="675864"/>
    <lineage>
        <taxon>Bacteria</taxon>
        <taxon>Bacillati</taxon>
        <taxon>Actinomycetota</taxon>
        <taxon>Actinomycetes</taxon>
        <taxon>Propionibacteriales</taxon>
        <taxon>Propionibacteriaceae</taxon>
        <taxon>Auraticoccus</taxon>
    </lineage>
</organism>
<dbReference type="GO" id="GO:0046556">
    <property type="term" value="F:alpha-L-arabinofuranosidase activity"/>
    <property type="evidence" value="ECO:0007669"/>
    <property type="project" value="UniProtKB-EC"/>
</dbReference>
<dbReference type="STRING" id="675864.SAMN04489747_2236"/>
<reference evidence="10 11" key="1">
    <citation type="submission" date="2016-10" db="EMBL/GenBank/DDBJ databases">
        <authorList>
            <person name="de Groot N.N."/>
        </authorList>
    </citation>
    <scope>NUCLEOTIDE SEQUENCE [LARGE SCALE GENOMIC DNA]</scope>
    <source>
        <strain evidence="10 11">MON 2.2</strain>
    </source>
</reference>
<dbReference type="RefSeq" id="WP_231946268.1">
    <property type="nucleotide sequence ID" value="NZ_LT629688.1"/>
</dbReference>
<keyword evidence="5" id="KW-0378">Hydrolase</keyword>
<gene>
    <name evidence="10" type="ORF">SAMN04489747_2236</name>
</gene>
<dbReference type="GO" id="GO:0000272">
    <property type="term" value="P:polysaccharide catabolic process"/>
    <property type="evidence" value="ECO:0007669"/>
    <property type="project" value="TreeGrafter"/>
</dbReference>
<dbReference type="Gene3D" id="3.20.20.80">
    <property type="entry name" value="Glycosidases"/>
    <property type="match status" value="1"/>
</dbReference>
<feature type="region of interest" description="Disordered" evidence="8">
    <location>
        <begin position="311"/>
        <end position="344"/>
    </location>
</feature>
<comment type="similarity">
    <text evidence="2">Belongs to the glycosyl hydrolase 51 family.</text>
</comment>
<evidence type="ECO:0000256" key="7">
    <source>
        <dbReference type="ARBA" id="ARBA00023295"/>
    </source>
</evidence>
<evidence type="ECO:0000256" key="3">
    <source>
        <dbReference type="ARBA" id="ARBA00011165"/>
    </source>
</evidence>
<dbReference type="Pfam" id="PF06964">
    <property type="entry name" value="Alpha-L-AF_C"/>
    <property type="match status" value="1"/>
</dbReference>
<dbReference type="EMBL" id="LT629688">
    <property type="protein sequence ID" value="SDD99626.1"/>
    <property type="molecule type" value="Genomic_DNA"/>
</dbReference>
<accession>A0A1G6ZCZ9</accession>
<keyword evidence="11" id="KW-1185">Reference proteome</keyword>
<dbReference type="InterPro" id="IPR055235">
    <property type="entry name" value="ASD1_cat"/>
</dbReference>
<evidence type="ECO:0000256" key="8">
    <source>
        <dbReference type="SAM" id="MobiDB-lite"/>
    </source>
</evidence>
<comment type="subunit">
    <text evidence="3">Homohexamer; trimer of dimers.</text>
</comment>
<dbReference type="InterPro" id="IPR010720">
    <property type="entry name" value="Alpha-L-AF_C"/>
</dbReference>
<dbReference type="SUPFAM" id="SSF51011">
    <property type="entry name" value="Glycosyl hydrolase domain"/>
    <property type="match status" value="1"/>
</dbReference>